<dbReference type="PANTHER" id="PTHR40260:SF2">
    <property type="entry name" value="BLR8190 PROTEIN"/>
    <property type="match status" value="1"/>
</dbReference>
<dbReference type="Pfam" id="PF07110">
    <property type="entry name" value="EthD"/>
    <property type="match status" value="1"/>
</dbReference>
<dbReference type="PANTHER" id="PTHR40260">
    <property type="entry name" value="BLR8190 PROTEIN"/>
    <property type="match status" value="1"/>
</dbReference>
<proteinExistence type="predicted"/>
<evidence type="ECO:0000259" key="1">
    <source>
        <dbReference type="Pfam" id="PF07110"/>
    </source>
</evidence>
<reference evidence="2 3" key="1">
    <citation type="submission" date="2020-03" db="EMBL/GenBank/DDBJ databases">
        <title>Leucobacter sp. nov., isolated from beetles.</title>
        <authorList>
            <person name="Hyun D.-W."/>
            <person name="Bae J.-W."/>
        </authorList>
    </citation>
    <scope>NUCLEOTIDE SEQUENCE [LARGE SCALE GENOMIC DNA]</scope>
    <source>
        <strain evidence="2 3">HDW9A</strain>
    </source>
</reference>
<protein>
    <submittedName>
        <fullName evidence="2">EthD family reductase</fullName>
    </submittedName>
</protein>
<dbReference type="InterPro" id="IPR009799">
    <property type="entry name" value="EthD_dom"/>
</dbReference>
<gene>
    <name evidence="2" type="ORF">G7066_10625</name>
</gene>
<evidence type="ECO:0000313" key="3">
    <source>
        <dbReference type="Proteomes" id="UP000503441"/>
    </source>
</evidence>
<dbReference type="Gene3D" id="3.30.70.100">
    <property type="match status" value="1"/>
</dbReference>
<evidence type="ECO:0000313" key="2">
    <source>
        <dbReference type="EMBL" id="QIM18926.1"/>
    </source>
</evidence>
<dbReference type="Proteomes" id="UP000503441">
    <property type="component" value="Chromosome"/>
</dbReference>
<dbReference type="EMBL" id="CP049933">
    <property type="protein sequence ID" value="QIM18926.1"/>
    <property type="molecule type" value="Genomic_DNA"/>
</dbReference>
<feature type="domain" description="EthD" evidence="1">
    <location>
        <begin position="11"/>
        <end position="87"/>
    </location>
</feature>
<sequence length="104" mass="10968">MHKLIVLYPEPTDRVAFEAYYRETHLPLCAKLPGVQSINFSLGVTPPGDGPYFGVFEASFADEAALSAAMSSPEGRAVEADVPNYATGGATVLTYPAVSYPVGA</sequence>
<dbReference type="InterPro" id="IPR011008">
    <property type="entry name" value="Dimeric_a/b-barrel"/>
</dbReference>
<organism evidence="2 3">
    <name type="scientific">Leucobacter coleopterorum</name>
    <dbReference type="NCBI Taxonomy" id="2714933"/>
    <lineage>
        <taxon>Bacteria</taxon>
        <taxon>Bacillati</taxon>
        <taxon>Actinomycetota</taxon>
        <taxon>Actinomycetes</taxon>
        <taxon>Micrococcales</taxon>
        <taxon>Microbacteriaceae</taxon>
        <taxon>Leucobacter</taxon>
    </lineage>
</organism>
<keyword evidence="3" id="KW-1185">Reference proteome</keyword>
<dbReference type="RefSeq" id="WP_166330990.1">
    <property type="nucleotide sequence ID" value="NZ_CP049933.1"/>
</dbReference>
<name>A0ABX6JX90_9MICO</name>
<dbReference type="SUPFAM" id="SSF54909">
    <property type="entry name" value="Dimeric alpha+beta barrel"/>
    <property type="match status" value="1"/>
</dbReference>
<dbReference type="NCBIfam" id="TIGR02118">
    <property type="entry name" value="EthD family reductase"/>
    <property type="match status" value="1"/>
</dbReference>
<accession>A0ABX6JX90</accession>